<name>A0AAV4PWS3_9ARAC</name>
<organism evidence="1 2">
    <name type="scientific">Caerostris darwini</name>
    <dbReference type="NCBI Taxonomy" id="1538125"/>
    <lineage>
        <taxon>Eukaryota</taxon>
        <taxon>Metazoa</taxon>
        <taxon>Ecdysozoa</taxon>
        <taxon>Arthropoda</taxon>
        <taxon>Chelicerata</taxon>
        <taxon>Arachnida</taxon>
        <taxon>Araneae</taxon>
        <taxon>Araneomorphae</taxon>
        <taxon>Entelegynae</taxon>
        <taxon>Araneoidea</taxon>
        <taxon>Araneidae</taxon>
        <taxon>Caerostris</taxon>
    </lineage>
</organism>
<dbReference type="Proteomes" id="UP001054837">
    <property type="component" value="Unassembled WGS sequence"/>
</dbReference>
<gene>
    <name evidence="1" type="ORF">CDAR_487511</name>
</gene>
<sequence>MDHSSSLLPCHCHLPQRDSFYHDHVTDHKVVLFKLENPFSCLSVIELSFFFLSFFFFSSMPFHPPTSKLFHRLSSAKESGKCRLGIALEQERFLCRLGLLAV</sequence>
<protein>
    <recommendedName>
        <fullName evidence="3">Transmembrane protein</fullName>
    </recommendedName>
</protein>
<keyword evidence="2" id="KW-1185">Reference proteome</keyword>
<comment type="caution">
    <text evidence="1">The sequence shown here is derived from an EMBL/GenBank/DDBJ whole genome shotgun (WGS) entry which is preliminary data.</text>
</comment>
<accession>A0AAV4PWS3</accession>
<reference evidence="1 2" key="1">
    <citation type="submission" date="2021-06" db="EMBL/GenBank/DDBJ databases">
        <title>Caerostris darwini draft genome.</title>
        <authorList>
            <person name="Kono N."/>
            <person name="Arakawa K."/>
        </authorList>
    </citation>
    <scope>NUCLEOTIDE SEQUENCE [LARGE SCALE GENOMIC DNA]</scope>
</reference>
<evidence type="ECO:0000313" key="2">
    <source>
        <dbReference type="Proteomes" id="UP001054837"/>
    </source>
</evidence>
<dbReference type="AlphaFoldDB" id="A0AAV4PWS3"/>
<proteinExistence type="predicted"/>
<dbReference type="EMBL" id="BPLQ01003322">
    <property type="protein sequence ID" value="GIX99627.1"/>
    <property type="molecule type" value="Genomic_DNA"/>
</dbReference>
<evidence type="ECO:0000313" key="1">
    <source>
        <dbReference type="EMBL" id="GIX99627.1"/>
    </source>
</evidence>
<evidence type="ECO:0008006" key="3">
    <source>
        <dbReference type="Google" id="ProtNLM"/>
    </source>
</evidence>